<dbReference type="Proteomes" id="UP000639403">
    <property type="component" value="Unassembled WGS sequence"/>
</dbReference>
<feature type="compositionally biased region" description="Polar residues" evidence="1">
    <location>
        <begin position="148"/>
        <end position="162"/>
    </location>
</feature>
<accession>A0A8H7P1C0</accession>
<comment type="caution">
    <text evidence="2">The sequence shown here is derived from an EMBL/GenBank/DDBJ whole genome shotgun (WGS) entry which is preliminary data.</text>
</comment>
<evidence type="ECO:0000313" key="3">
    <source>
        <dbReference type="Proteomes" id="UP000639403"/>
    </source>
</evidence>
<dbReference type="AlphaFoldDB" id="A0A8H7P1C0"/>
<organism evidence="2 3">
    <name type="scientific">Rhodonia placenta</name>
    <dbReference type="NCBI Taxonomy" id="104341"/>
    <lineage>
        <taxon>Eukaryota</taxon>
        <taxon>Fungi</taxon>
        <taxon>Dikarya</taxon>
        <taxon>Basidiomycota</taxon>
        <taxon>Agaricomycotina</taxon>
        <taxon>Agaricomycetes</taxon>
        <taxon>Polyporales</taxon>
        <taxon>Adustoporiaceae</taxon>
        <taxon>Rhodonia</taxon>
    </lineage>
</organism>
<name>A0A8H7P1C0_9APHY</name>
<dbReference type="EMBL" id="JADOXO010000110">
    <property type="protein sequence ID" value="KAF9813235.1"/>
    <property type="molecule type" value="Genomic_DNA"/>
</dbReference>
<reference evidence="2" key="2">
    <citation type="journal article" name="Front. Microbiol.">
        <title>Degradative Capacity of Two Strains of Rhodonia placenta: From Phenotype to Genotype.</title>
        <authorList>
            <person name="Kolle M."/>
            <person name="Horta M.A.C."/>
            <person name="Nowrousian M."/>
            <person name="Ohm R.A."/>
            <person name="Benz J.P."/>
            <person name="Pilgard A."/>
        </authorList>
    </citation>
    <scope>NUCLEOTIDE SEQUENCE</scope>
    <source>
        <strain evidence="2">FPRL280</strain>
    </source>
</reference>
<protein>
    <recommendedName>
        <fullName evidence="4">C2H2-type domain-containing protein</fullName>
    </recommendedName>
</protein>
<evidence type="ECO:0000256" key="1">
    <source>
        <dbReference type="SAM" id="MobiDB-lite"/>
    </source>
</evidence>
<evidence type="ECO:0000313" key="2">
    <source>
        <dbReference type="EMBL" id="KAF9813235.1"/>
    </source>
</evidence>
<gene>
    <name evidence="2" type="ORF">IEO21_05721</name>
</gene>
<feature type="region of interest" description="Disordered" evidence="1">
    <location>
        <begin position="144"/>
        <end position="164"/>
    </location>
</feature>
<reference evidence="2" key="1">
    <citation type="submission" date="2020-11" db="EMBL/GenBank/DDBJ databases">
        <authorList>
            <person name="Koelle M."/>
            <person name="Horta M.A.C."/>
            <person name="Nowrousian M."/>
            <person name="Ohm R.A."/>
            <person name="Benz P."/>
            <person name="Pilgard A."/>
        </authorList>
    </citation>
    <scope>NUCLEOTIDE SEQUENCE</scope>
    <source>
        <strain evidence="2">FPRL280</strain>
    </source>
</reference>
<proteinExistence type="predicted"/>
<evidence type="ECO:0008006" key="4">
    <source>
        <dbReference type="Google" id="ProtNLM"/>
    </source>
</evidence>
<sequence>MLGLDPSITTPEDLDNLGPRFVCLECPITGIGRHLKGRHVLSWRQCVSHFIPNARTHYEPSWELVPQVHWETIARSEVNPSYDTPLWSCNHCTVHLKDLQTRAAVLSHVRESHTVAKPNEGQDFFHAVPARRVGSRPVGFVMGPQKASAPQSPNDLITQPPQSGRKWDARIHHCAVCSPHCGRRYSPQGLLRHLKSSLVALFP</sequence>